<feature type="transmembrane region" description="Helical" evidence="1">
    <location>
        <begin position="113"/>
        <end position="130"/>
    </location>
</feature>
<protein>
    <recommendedName>
        <fullName evidence="4">EpsG family protein</fullName>
    </recommendedName>
</protein>
<gene>
    <name evidence="2" type="ORF">GCM10010967_32700</name>
</gene>
<feature type="transmembrane region" description="Helical" evidence="1">
    <location>
        <begin position="199"/>
        <end position="218"/>
    </location>
</feature>
<dbReference type="EMBL" id="BMLI01000001">
    <property type="protein sequence ID" value="GGM96470.1"/>
    <property type="molecule type" value="Genomic_DNA"/>
</dbReference>
<keyword evidence="3" id="KW-1185">Reference proteome</keyword>
<feature type="transmembrane region" description="Helical" evidence="1">
    <location>
        <begin position="225"/>
        <end position="243"/>
    </location>
</feature>
<feature type="transmembrane region" description="Helical" evidence="1">
    <location>
        <begin position="293"/>
        <end position="310"/>
    </location>
</feature>
<keyword evidence="1" id="KW-0812">Transmembrane</keyword>
<evidence type="ECO:0000313" key="3">
    <source>
        <dbReference type="Proteomes" id="UP000632339"/>
    </source>
</evidence>
<feature type="transmembrane region" description="Helical" evidence="1">
    <location>
        <begin position="86"/>
        <end position="106"/>
    </location>
</feature>
<feature type="transmembrane region" description="Helical" evidence="1">
    <location>
        <begin position="322"/>
        <end position="342"/>
    </location>
</feature>
<name>A0ABQ2HZW4_9BACT</name>
<evidence type="ECO:0000313" key="2">
    <source>
        <dbReference type="EMBL" id="GGM96470.1"/>
    </source>
</evidence>
<comment type="caution">
    <text evidence="2">The sequence shown here is derived from an EMBL/GenBank/DDBJ whole genome shotgun (WGS) entry which is preliminary data.</text>
</comment>
<evidence type="ECO:0008006" key="4">
    <source>
        <dbReference type="Google" id="ProtNLM"/>
    </source>
</evidence>
<proteinExistence type="predicted"/>
<keyword evidence="1" id="KW-0472">Membrane</keyword>
<feature type="transmembrane region" description="Helical" evidence="1">
    <location>
        <begin position="164"/>
        <end position="193"/>
    </location>
</feature>
<feature type="transmembrane region" description="Helical" evidence="1">
    <location>
        <begin position="136"/>
        <end position="157"/>
    </location>
</feature>
<accession>A0ABQ2HZW4</accession>
<evidence type="ECO:0000256" key="1">
    <source>
        <dbReference type="SAM" id="Phobius"/>
    </source>
</evidence>
<keyword evidence="1" id="KW-1133">Transmembrane helix</keyword>
<sequence length="566" mass="65130">MILRILSVAVIGLVIFAYFLYHYFFSVNFPFQDDFLLIQFIDAITQKQTSLGELVTELFRTFNDHKAVVPRLIALLNYKLTGHLNFRFYIVLVLINVIYIFGFVWIQFRKMRLPVYYFLPAPFLFFHPLFHDVSGWALNGMQHSFLTAFTVTAILLVSSRKPAAFYVAMLCCFLATFTHGNGILSFPAIVFYFLCFKDFRNAIKTCVFTVICLVLYLADYESGQAVNLPKSAASFFSSFFGFIGSEMSLWENPKLFSVVWGIVILAFMTYLVVRVARIYFDKKALTRPGTVELLTFFAFIVITSLVVAVFRSWTESTIASRFQIYAALSTVIFYILLVEYTAFFKRKSVLIAVTGLSVIYWTYSHYRFTGVVATKKATYLADLYNWPTNRDMYSVEKSLLKNADFYLTPAYQKGFFHLPPAVTHQARLDSLFRANATAAGNYQMEVETWTVARPERRGSETLNLFFLTSMSAPQPKHILADRFLVLRDKERNRFHLMCANPKTEGRKRFFTGSPYYKPGFNTLIRHDDLAPGSYDLGLLDVENDGRQTFYKLDRALQVGDGRIALQ</sequence>
<feature type="transmembrane region" description="Helical" evidence="1">
    <location>
        <begin position="349"/>
        <end position="366"/>
    </location>
</feature>
<organism evidence="2 3">
    <name type="scientific">Dyadobacter beijingensis</name>
    <dbReference type="NCBI Taxonomy" id="365489"/>
    <lineage>
        <taxon>Bacteria</taxon>
        <taxon>Pseudomonadati</taxon>
        <taxon>Bacteroidota</taxon>
        <taxon>Cytophagia</taxon>
        <taxon>Cytophagales</taxon>
        <taxon>Spirosomataceae</taxon>
        <taxon>Dyadobacter</taxon>
    </lineage>
</organism>
<feature type="transmembrane region" description="Helical" evidence="1">
    <location>
        <begin position="5"/>
        <end position="24"/>
    </location>
</feature>
<feature type="transmembrane region" description="Helical" evidence="1">
    <location>
        <begin position="255"/>
        <end position="273"/>
    </location>
</feature>
<reference evidence="3" key="1">
    <citation type="journal article" date="2019" name="Int. J. Syst. Evol. Microbiol.">
        <title>The Global Catalogue of Microorganisms (GCM) 10K type strain sequencing project: providing services to taxonomists for standard genome sequencing and annotation.</title>
        <authorList>
            <consortium name="The Broad Institute Genomics Platform"/>
            <consortium name="The Broad Institute Genome Sequencing Center for Infectious Disease"/>
            <person name="Wu L."/>
            <person name="Ma J."/>
        </authorList>
    </citation>
    <scope>NUCLEOTIDE SEQUENCE [LARGE SCALE GENOMIC DNA]</scope>
    <source>
        <strain evidence="3">CGMCC 1.6375</strain>
    </source>
</reference>
<dbReference type="RefSeq" id="WP_019942761.1">
    <property type="nucleotide sequence ID" value="NZ_BMLI01000001.1"/>
</dbReference>
<dbReference type="Proteomes" id="UP000632339">
    <property type="component" value="Unassembled WGS sequence"/>
</dbReference>